<protein>
    <submittedName>
        <fullName evidence="2">Uncharacterized protein</fullName>
    </submittedName>
</protein>
<organism evidence="2 3">
    <name type="scientific">Actinomadura logoneensis</name>
    <dbReference type="NCBI Taxonomy" id="2293572"/>
    <lineage>
        <taxon>Bacteria</taxon>
        <taxon>Bacillati</taxon>
        <taxon>Actinomycetota</taxon>
        <taxon>Actinomycetes</taxon>
        <taxon>Streptosporangiales</taxon>
        <taxon>Thermomonosporaceae</taxon>
        <taxon>Actinomadura</taxon>
    </lineage>
</organism>
<proteinExistence type="predicted"/>
<accession>A0A372J8S9</accession>
<dbReference type="AlphaFoldDB" id="A0A372J8S9"/>
<dbReference type="EMBL" id="QURH01001052">
    <property type="protein sequence ID" value="RFU36405.1"/>
    <property type="molecule type" value="Genomic_DNA"/>
</dbReference>
<keyword evidence="3" id="KW-1185">Reference proteome</keyword>
<dbReference type="Proteomes" id="UP000261811">
    <property type="component" value="Unassembled WGS sequence"/>
</dbReference>
<dbReference type="OrthoDB" id="4859584at2"/>
<name>A0A372J8S9_9ACTN</name>
<feature type="compositionally biased region" description="Basic and acidic residues" evidence="1">
    <location>
        <begin position="54"/>
        <end position="67"/>
    </location>
</feature>
<dbReference type="RefSeq" id="WP_117361925.1">
    <property type="nucleotide sequence ID" value="NZ_QURH01001052.1"/>
</dbReference>
<sequence>MPNGVDPSDLTEDDLLRELGHLYATRMETLRHGSDNAFSEHTRRMNQYEAEYVRRRPGREVDPERLRAGARAR</sequence>
<evidence type="ECO:0000256" key="1">
    <source>
        <dbReference type="SAM" id="MobiDB-lite"/>
    </source>
</evidence>
<feature type="region of interest" description="Disordered" evidence="1">
    <location>
        <begin position="54"/>
        <end position="73"/>
    </location>
</feature>
<evidence type="ECO:0000313" key="3">
    <source>
        <dbReference type="Proteomes" id="UP000261811"/>
    </source>
</evidence>
<comment type="caution">
    <text evidence="2">The sequence shown here is derived from an EMBL/GenBank/DDBJ whole genome shotgun (WGS) entry which is preliminary data.</text>
</comment>
<gene>
    <name evidence="2" type="ORF">DZF91_38330</name>
</gene>
<dbReference type="InterPro" id="IPR046156">
    <property type="entry name" value="DUF6158"/>
</dbReference>
<dbReference type="Pfam" id="PF19655">
    <property type="entry name" value="DUF6158"/>
    <property type="match status" value="1"/>
</dbReference>
<reference evidence="2 3" key="1">
    <citation type="submission" date="2018-08" db="EMBL/GenBank/DDBJ databases">
        <title>Actinomadura jelena sp. nov., a novel Actinomycete isolated from soil in Chad.</title>
        <authorList>
            <person name="Shi L."/>
        </authorList>
    </citation>
    <scope>NUCLEOTIDE SEQUENCE [LARGE SCALE GENOMIC DNA]</scope>
    <source>
        <strain evidence="2 3">NEAU-G17</strain>
    </source>
</reference>
<evidence type="ECO:0000313" key="2">
    <source>
        <dbReference type="EMBL" id="RFU36405.1"/>
    </source>
</evidence>